<evidence type="ECO:0000259" key="1">
    <source>
        <dbReference type="Pfam" id="PF01918"/>
    </source>
</evidence>
<sequence length="81" mass="8896">MGRGEVSEYALRAIVALRGLAEEEVLVLKGRGEGISKAVDVYNEVRSRIGEALQLVNVSIGSERAGRKKLPFIEIRIKMTV</sequence>
<dbReference type="Gene3D" id="3.30.110.20">
    <property type="entry name" value="Alba-like domain"/>
    <property type="match status" value="1"/>
</dbReference>
<dbReference type="InterPro" id="IPR002775">
    <property type="entry name" value="DNA/RNA-bd_Alba-like"/>
</dbReference>
<organism evidence="2">
    <name type="scientific">Fervidicoccus fontis</name>
    <dbReference type="NCBI Taxonomy" id="683846"/>
    <lineage>
        <taxon>Archaea</taxon>
        <taxon>Thermoproteota</taxon>
        <taxon>Thermoprotei</taxon>
        <taxon>Fervidicoccales</taxon>
        <taxon>Fervidicoccaceae</taxon>
        <taxon>Fervidicoccus</taxon>
    </lineage>
</organism>
<dbReference type="GO" id="GO:0003677">
    <property type="term" value="F:DNA binding"/>
    <property type="evidence" value="ECO:0007669"/>
    <property type="project" value="UniProtKB-KW"/>
</dbReference>
<evidence type="ECO:0000313" key="2">
    <source>
        <dbReference type="EMBL" id="HHQ80683.1"/>
    </source>
</evidence>
<dbReference type="SUPFAM" id="SSF82704">
    <property type="entry name" value="AlbA-like"/>
    <property type="match status" value="1"/>
</dbReference>
<dbReference type="InterPro" id="IPR036882">
    <property type="entry name" value="Alba-like_dom_sf"/>
</dbReference>
<comment type="caution">
    <text evidence="2">The sequence shown here is derived from an EMBL/GenBank/DDBJ whole genome shotgun (WGS) entry which is preliminary data.</text>
</comment>
<protein>
    <submittedName>
        <fullName evidence="2">DNA-binding protein</fullName>
    </submittedName>
</protein>
<dbReference type="EMBL" id="DRZC01000063">
    <property type="protein sequence ID" value="HHQ80683.1"/>
    <property type="molecule type" value="Genomic_DNA"/>
</dbReference>
<reference evidence="2" key="1">
    <citation type="journal article" date="2020" name="mSystems">
        <title>Genome- and Community-Level Interaction Insights into Carbon Utilization and Element Cycling Functions of Hydrothermarchaeota in Hydrothermal Sediment.</title>
        <authorList>
            <person name="Zhou Z."/>
            <person name="Liu Y."/>
            <person name="Xu W."/>
            <person name="Pan J."/>
            <person name="Luo Z.H."/>
            <person name="Li M."/>
        </authorList>
    </citation>
    <scope>NUCLEOTIDE SEQUENCE [LARGE SCALE GENOMIC DNA]</scope>
    <source>
        <strain evidence="2">SpSt-1116</strain>
    </source>
</reference>
<dbReference type="AlphaFoldDB" id="A0A7J3ZKV3"/>
<name>A0A7J3ZKV3_9CREN</name>
<keyword evidence="2" id="KW-0238">DNA-binding</keyword>
<dbReference type="Pfam" id="PF01918">
    <property type="entry name" value="Alba"/>
    <property type="match status" value="1"/>
</dbReference>
<feature type="domain" description="DNA/RNA-binding protein Alba-like" evidence="1">
    <location>
        <begin position="5"/>
        <end position="61"/>
    </location>
</feature>
<proteinExistence type="predicted"/>
<gene>
    <name evidence="2" type="ORF">ENM78_04460</name>
</gene>
<accession>A0A7J3ZKV3</accession>